<accession>A0A0B6ZU75</accession>
<organism evidence="2">
    <name type="scientific">Arion vulgaris</name>
    <dbReference type="NCBI Taxonomy" id="1028688"/>
    <lineage>
        <taxon>Eukaryota</taxon>
        <taxon>Metazoa</taxon>
        <taxon>Spiralia</taxon>
        <taxon>Lophotrochozoa</taxon>
        <taxon>Mollusca</taxon>
        <taxon>Gastropoda</taxon>
        <taxon>Heterobranchia</taxon>
        <taxon>Euthyneura</taxon>
        <taxon>Panpulmonata</taxon>
        <taxon>Eupulmonata</taxon>
        <taxon>Stylommatophora</taxon>
        <taxon>Helicina</taxon>
        <taxon>Arionoidea</taxon>
        <taxon>Arionidae</taxon>
        <taxon>Arion</taxon>
    </lineage>
</organism>
<sequence length="50" mass="5525">MRVFILSVLSSLTPPSHMVAEPASPLTHMPRNKDESNSVNVVSHIHHQVP</sequence>
<feature type="region of interest" description="Disordered" evidence="1">
    <location>
        <begin position="16"/>
        <end position="50"/>
    </location>
</feature>
<proteinExistence type="predicted"/>
<name>A0A0B6ZU75_9EUPU</name>
<evidence type="ECO:0000256" key="1">
    <source>
        <dbReference type="SAM" id="MobiDB-lite"/>
    </source>
</evidence>
<dbReference type="AlphaFoldDB" id="A0A0B6ZU75"/>
<reference evidence="2" key="1">
    <citation type="submission" date="2014-12" db="EMBL/GenBank/DDBJ databases">
        <title>Insight into the proteome of Arion vulgaris.</title>
        <authorList>
            <person name="Aradska J."/>
            <person name="Bulat T."/>
            <person name="Smidak R."/>
            <person name="Sarate P."/>
            <person name="Gangsoo J."/>
            <person name="Sialana F."/>
            <person name="Bilban M."/>
            <person name="Lubec G."/>
        </authorList>
    </citation>
    <scope>NUCLEOTIDE SEQUENCE</scope>
    <source>
        <tissue evidence="2">Skin</tissue>
    </source>
</reference>
<dbReference type="EMBL" id="HACG01024450">
    <property type="protein sequence ID" value="CEK71315.1"/>
    <property type="molecule type" value="Transcribed_RNA"/>
</dbReference>
<evidence type="ECO:0000313" key="2">
    <source>
        <dbReference type="EMBL" id="CEK71315.1"/>
    </source>
</evidence>
<protein>
    <submittedName>
        <fullName evidence="2">Uncharacterized protein</fullName>
    </submittedName>
</protein>
<gene>
    <name evidence="2" type="primary">ORF77832</name>
</gene>